<comment type="similarity">
    <text evidence="1">Belongs to the eukaryotic initiation factor 4G family.</text>
</comment>
<accession>A0A2S2PMT3</accession>
<evidence type="ECO:0000259" key="4">
    <source>
        <dbReference type="SMART" id="SM00543"/>
    </source>
</evidence>
<dbReference type="Gene3D" id="1.25.40.180">
    <property type="match status" value="1"/>
</dbReference>
<keyword evidence="2 5" id="KW-0396">Initiation factor</keyword>
<dbReference type="InterPro" id="IPR003890">
    <property type="entry name" value="MIF4G-like_typ-3"/>
</dbReference>
<dbReference type="GO" id="GO:0003743">
    <property type="term" value="F:translation initiation factor activity"/>
    <property type="evidence" value="ECO:0007669"/>
    <property type="project" value="UniProtKB-KW"/>
</dbReference>
<gene>
    <name evidence="5" type="primary">Eif4g2</name>
    <name evidence="5" type="ORF">g.84488</name>
</gene>
<evidence type="ECO:0000256" key="2">
    <source>
        <dbReference type="ARBA" id="ARBA00022540"/>
    </source>
</evidence>
<protein>
    <submittedName>
        <fullName evidence="5">Eukaryotic translation initiation factor 4 gamma 2</fullName>
    </submittedName>
</protein>
<sequence>MYAQLCKRLSDEASNFLIDQDPNTFRELLLKRCKVEFDNRSKATAEFDNDNGTPLSPEDEERRQVAKRKMLGNIRFIGELGKLEIVAEQILHLCIQQLFPRKSNVKDAAEDLECLCQIMKTCGRILDTEKAKPLMNQYFDRIAQYAENPELPLRIKFMLLDTMQLRKDNWVPRKATTTEGPMLMDQVSFNHVITFS</sequence>
<organism evidence="5">
    <name type="scientific">Schizaphis graminum</name>
    <name type="common">Green bug aphid</name>
    <dbReference type="NCBI Taxonomy" id="13262"/>
    <lineage>
        <taxon>Eukaryota</taxon>
        <taxon>Metazoa</taxon>
        <taxon>Ecdysozoa</taxon>
        <taxon>Arthropoda</taxon>
        <taxon>Hexapoda</taxon>
        <taxon>Insecta</taxon>
        <taxon>Pterygota</taxon>
        <taxon>Neoptera</taxon>
        <taxon>Paraneoptera</taxon>
        <taxon>Hemiptera</taxon>
        <taxon>Sternorrhyncha</taxon>
        <taxon>Aphidomorpha</taxon>
        <taxon>Aphidoidea</taxon>
        <taxon>Aphididae</taxon>
        <taxon>Aphidini</taxon>
        <taxon>Schizaphis</taxon>
    </lineage>
</organism>
<dbReference type="InterPro" id="IPR016024">
    <property type="entry name" value="ARM-type_fold"/>
</dbReference>
<dbReference type="SMART" id="SM00543">
    <property type="entry name" value="MIF4G"/>
    <property type="match status" value="1"/>
</dbReference>
<evidence type="ECO:0000256" key="1">
    <source>
        <dbReference type="ARBA" id="ARBA00005775"/>
    </source>
</evidence>
<dbReference type="Pfam" id="PF02854">
    <property type="entry name" value="MIF4G"/>
    <property type="match status" value="1"/>
</dbReference>
<dbReference type="AlphaFoldDB" id="A0A2S2PMT3"/>
<dbReference type="PANTHER" id="PTHR23253:SF9">
    <property type="entry name" value="EUKARYOTIC TRANSLATION INITIATION FACTOR 4 GAMMA 2"/>
    <property type="match status" value="1"/>
</dbReference>
<keyword evidence="3" id="KW-0648">Protein biosynthesis</keyword>
<evidence type="ECO:0000313" key="5">
    <source>
        <dbReference type="EMBL" id="MBY30769.1"/>
    </source>
</evidence>
<dbReference type="PANTHER" id="PTHR23253">
    <property type="entry name" value="EUKARYOTIC TRANSLATION INITIATION FACTOR 4 GAMMA"/>
    <property type="match status" value="1"/>
</dbReference>
<dbReference type="GO" id="GO:0003729">
    <property type="term" value="F:mRNA binding"/>
    <property type="evidence" value="ECO:0007669"/>
    <property type="project" value="TreeGrafter"/>
</dbReference>
<dbReference type="SUPFAM" id="SSF48371">
    <property type="entry name" value="ARM repeat"/>
    <property type="match status" value="1"/>
</dbReference>
<reference evidence="5" key="1">
    <citation type="submission" date="2018-04" db="EMBL/GenBank/DDBJ databases">
        <title>Transcriptome of Schizaphis graminum biotype I.</title>
        <authorList>
            <person name="Scully E.D."/>
            <person name="Geib S.M."/>
            <person name="Palmer N.A."/>
            <person name="Koch K."/>
            <person name="Bradshaw J."/>
            <person name="Heng-Moss T."/>
            <person name="Sarath G."/>
        </authorList>
    </citation>
    <scope>NUCLEOTIDE SEQUENCE</scope>
</reference>
<feature type="domain" description="MIF4G" evidence="4">
    <location>
        <begin position="1"/>
        <end position="169"/>
    </location>
</feature>
<evidence type="ECO:0000256" key="3">
    <source>
        <dbReference type="ARBA" id="ARBA00022917"/>
    </source>
</evidence>
<dbReference type="EMBL" id="GGMR01018150">
    <property type="protein sequence ID" value="MBY30769.1"/>
    <property type="molecule type" value="Transcribed_RNA"/>
</dbReference>
<proteinExistence type="inferred from homology"/>
<dbReference type="GO" id="GO:0016281">
    <property type="term" value="C:eukaryotic translation initiation factor 4F complex"/>
    <property type="evidence" value="ECO:0007669"/>
    <property type="project" value="TreeGrafter"/>
</dbReference>
<name>A0A2S2PMT3_SCHGA</name>